<dbReference type="InterPro" id="IPR009056">
    <property type="entry name" value="Cyt_c-like_dom"/>
</dbReference>
<dbReference type="Proteomes" id="UP000885792">
    <property type="component" value="Unassembled WGS sequence"/>
</dbReference>
<keyword evidence="5" id="KW-0812">Transmembrane</keyword>
<keyword evidence="2 4" id="KW-0479">Metal-binding</keyword>
<comment type="caution">
    <text evidence="7">The sequence shown here is derived from an EMBL/GenBank/DDBJ whole genome shotgun (WGS) entry which is preliminary data.</text>
</comment>
<evidence type="ECO:0000256" key="5">
    <source>
        <dbReference type="SAM" id="Phobius"/>
    </source>
</evidence>
<dbReference type="AlphaFoldDB" id="A0A7C5Q9U0"/>
<evidence type="ECO:0000256" key="4">
    <source>
        <dbReference type="PROSITE-ProRule" id="PRU00433"/>
    </source>
</evidence>
<evidence type="ECO:0000259" key="6">
    <source>
        <dbReference type="PROSITE" id="PS51007"/>
    </source>
</evidence>
<dbReference type="EMBL" id="DRNB01000348">
    <property type="protein sequence ID" value="HHJ65075.1"/>
    <property type="molecule type" value="Genomic_DNA"/>
</dbReference>
<dbReference type="GO" id="GO:0046872">
    <property type="term" value="F:metal ion binding"/>
    <property type="evidence" value="ECO:0007669"/>
    <property type="project" value="UniProtKB-KW"/>
</dbReference>
<dbReference type="GO" id="GO:0020037">
    <property type="term" value="F:heme binding"/>
    <property type="evidence" value="ECO:0007669"/>
    <property type="project" value="InterPro"/>
</dbReference>
<evidence type="ECO:0000256" key="1">
    <source>
        <dbReference type="ARBA" id="ARBA00022617"/>
    </source>
</evidence>
<evidence type="ECO:0000256" key="3">
    <source>
        <dbReference type="ARBA" id="ARBA00023004"/>
    </source>
</evidence>
<gene>
    <name evidence="7" type="ORF">ENJ61_09265</name>
</gene>
<keyword evidence="5" id="KW-0472">Membrane</keyword>
<keyword evidence="3 4" id="KW-0408">Iron</keyword>
<accession>A0A7C5Q9U0</accession>
<reference evidence="7" key="1">
    <citation type="journal article" date="2020" name="mSystems">
        <title>Genome- and Community-Level Interaction Insights into Carbon Utilization and Element Cycling Functions of Hydrothermarchaeota in Hydrothermal Sediment.</title>
        <authorList>
            <person name="Zhou Z."/>
            <person name="Liu Y."/>
            <person name="Xu W."/>
            <person name="Pan J."/>
            <person name="Luo Z.H."/>
            <person name="Li M."/>
        </authorList>
    </citation>
    <scope>NUCLEOTIDE SEQUENCE [LARGE SCALE GENOMIC DNA]</scope>
    <source>
        <strain evidence="7">HyVt-501</strain>
    </source>
</reference>
<evidence type="ECO:0000313" key="7">
    <source>
        <dbReference type="EMBL" id="HHJ65075.1"/>
    </source>
</evidence>
<dbReference type="GO" id="GO:0009055">
    <property type="term" value="F:electron transfer activity"/>
    <property type="evidence" value="ECO:0007669"/>
    <property type="project" value="InterPro"/>
</dbReference>
<protein>
    <submittedName>
        <fullName evidence="7">Cytochrome c1</fullName>
    </submittedName>
</protein>
<dbReference type="Gene3D" id="1.10.760.10">
    <property type="entry name" value="Cytochrome c-like domain"/>
    <property type="match status" value="1"/>
</dbReference>
<feature type="domain" description="Cytochrome c" evidence="6">
    <location>
        <begin position="49"/>
        <end position="192"/>
    </location>
</feature>
<feature type="transmembrane region" description="Helical" evidence="5">
    <location>
        <begin position="6"/>
        <end position="26"/>
    </location>
</feature>
<keyword evidence="1 4" id="KW-0349">Heme</keyword>
<dbReference type="InterPro" id="IPR036909">
    <property type="entry name" value="Cyt_c-like_dom_sf"/>
</dbReference>
<dbReference type="PROSITE" id="PS51007">
    <property type="entry name" value="CYTC"/>
    <property type="match status" value="1"/>
</dbReference>
<dbReference type="SUPFAM" id="SSF46626">
    <property type="entry name" value="Cytochrome c"/>
    <property type="match status" value="1"/>
</dbReference>
<feature type="transmembrane region" description="Helical" evidence="5">
    <location>
        <begin position="204"/>
        <end position="223"/>
    </location>
</feature>
<keyword evidence="5" id="KW-1133">Transmembrane helix</keyword>
<dbReference type="Pfam" id="PF00034">
    <property type="entry name" value="Cytochrom_C"/>
    <property type="match status" value="1"/>
</dbReference>
<proteinExistence type="predicted"/>
<sequence length="233" mass="26615">MNVWSAVKTVMFTGSTLLFFFVIWIYNPFSPHEEYELPEEAEQIINDPKFAAEGRELFKQNCASCHSLRYDGIYIASVAAKPEWSKVEKTQGKPILEEKDGKLVVRGYFVPRDVYEAVAVQDLENLKATFGKVPPDLSTYYLARGPGYLYQFTLDPNKVIPGTSMPRLFMPEYDKEATQKVAKIVAYMRSVSEPSPGEKAKRTLMGMVTIGYFLVMGVLIWIYRKRLLSKMGY</sequence>
<name>A0A7C5Q9U0_AQUAO</name>
<evidence type="ECO:0000256" key="2">
    <source>
        <dbReference type="ARBA" id="ARBA00022723"/>
    </source>
</evidence>
<organism evidence="7">
    <name type="scientific">Aquifex aeolicus</name>
    <dbReference type="NCBI Taxonomy" id="63363"/>
    <lineage>
        <taxon>Bacteria</taxon>
        <taxon>Pseudomonadati</taxon>
        <taxon>Aquificota</taxon>
        <taxon>Aquificia</taxon>
        <taxon>Aquificales</taxon>
        <taxon>Aquificaceae</taxon>
        <taxon>Aquifex</taxon>
    </lineage>
</organism>